<organism evidence="2 3">
    <name type="scientific">Marinospirillum insulare</name>
    <dbReference type="NCBI Taxonomy" id="217169"/>
    <lineage>
        <taxon>Bacteria</taxon>
        <taxon>Pseudomonadati</taxon>
        <taxon>Pseudomonadota</taxon>
        <taxon>Gammaproteobacteria</taxon>
        <taxon>Oceanospirillales</taxon>
        <taxon>Oceanospirillaceae</taxon>
        <taxon>Marinospirillum</taxon>
    </lineage>
</organism>
<name>A0ABQ5ZYN3_9GAMM</name>
<feature type="transmembrane region" description="Helical" evidence="1">
    <location>
        <begin position="21"/>
        <end position="43"/>
    </location>
</feature>
<reference evidence="3" key="1">
    <citation type="journal article" date="2019" name="Int. J. Syst. Evol. Microbiol.">
        <title>The Global Catalogue of Microorganisms (GCM) 10K type strain sequencing project: providing services to taxonomists for standard genome sequencing and annotation.</title>
        <authorList>
            <consortium name="The Broad Institute Genomics Platform"/>
            <consortium name="The Broad Institute Genome Sequencing Center for Infectious Disease"/>
            <person name="Wu L."/>
            <person name="Ma J."/>
        </authorList>
    </citation>
    <scope>NUCLEOTIDE SEQUENCE [LARGE SCALE GENOMIC DNA]</scope>
    <source>
        <strain evidence="3">NBRC 100033</strain>
    </source>
</reference>
<protein>
    <recommendedName>
        <fullName evidence="4">DUF2069 domain-containing protein</fullName>
    </recommendedName>
</protein>
<keyword evidence="1" id="KW-0812">Transmembrane</keyword>
<evidence type="ECO:0008006" key="4">
    <source>
        <dbReference type="Google" id="ProtNLM"/>
    </source>
</evidence>
<dbReference type="InterPro" id="IPR018643">
    <property type="entry name" value="DUF2069_membrane"/>
</dbReference>
<evidence type="ECO:0000313" key="3">
    <source>
        <dbReference type="Proteomes" id="UP001156682"/>
    </source>
</evidence>
<feature type="transmembrane region" description="Helical" evidence="1">
    <location>
        <begin position="75"/>
        <end position="95"/>
    </location>
</feature>
<dbReference type="Pfam" id="PF09842">
    <property type="entry name" value="DUF2069"/>
    <property type="match status" value="1"/>
</dbReference>
<accession>A0ABQ5ZYN3</accession>
<gene>
    <name evidence="2" type="ORF">GCM10007878_12010</name>
</gene>
<dbReference type="EMBL" id="BSOR01000017">
    <property type="protein sequence ID" value="GLR63766.1"/>
    <property type="molecule type" value="Genomic_DNA"/>
</dbReference>
<proteinExistence type="predicted"/>
<sequence length="138" mass="15366">MKPATPLPRKELNLKLAISRWLTLLSYFGLLAILLAGLIIFPLPEESRLWVILTVLWLPLLAFLPAVITRNPRGHAWLCFVSLVYFMQGTTTFIVPGKAGIGALQALLAITLFTAAMMYGRWRGMELRGAIIDDTAQN</sequence>
<dbReference type="Proteomes" id="UP001156682">
    <property type="component" value="Unassembled WGS sequence"/>
</dbReference>
<feature type="transmembrane region" description="Helical" evidence="1">
    <location>
        <begin position="49"/>
        <end position="68"/>
    </location>
</feature>
<keyword evidence="1" id="KW-1133">Transmembrane helix</keyword>
<keyword evidence="1" id="KW-0472">Membrane</keyword>
<feature type="transmembrane region" description="Helical" evidence="1">
    <location>
        <begin position="101"/>
        <end position="119"/>
    </location>
</feature>
<dbReference type="RefSeq" id="WP_036239592.1">
    <property type="nucleotide sequence ID" value="NZ_BSOR01000017.1"/>
</dbReference>
<comment type="caution">
    <text evidence="2">The sequence shown here is derived from an EMBL/GenBank/DDBJ whole genome shotgun (WGS) entry which is preliminary data.</text>
</comment>
<keyword evidence="3" id="KW-1185">Reference proteome</keyword>
<evidence type="ECO:0000313" key="2">
    <source>
        <dbReference type="EMBL" id="GLR63766.1"/>
    </source>
</evidence>
<evidence type="ECO:0000256" key="1">
    <source>
        <dbReference type="SAM" id="Phobius"/>
    </source>
</evidence>